<keyword evidence="1" id="KW-0472">Membrane</keyword>
<organism evidence="2">
    <name type="scientific">Arundo donax</name>
    <name type="common">Giant reed</name>
    <name type="synonym">Donax arundinaceus</name>
    <dbReference type="NCBI Taxonomy" id="35708"/>
    <lineage>
        <taxon>Eukaryota</taxon>
        <taxon>Viridiplantae</taxon>
        <taxon>Streptophyta</taxon>
        <taxon>Embryophyta</taxon>
        <taxon>Tracheophyta</taxon>
        <taxon>Spermatophyta</taxon>
        <taxon>Magnoliopsida</taxon>
        <taxon>Liliopsida</taxon>
        <taxon>Poales</taxon>
        <taxon>Poaceae</taxon>
        <taxon>PACMAD clade</taxon>
        <taxon>Arundinoideae</taxon>
        <taxon>Arundineae</taxon>
        <taxon>Arundo</taxon>
    </lineage>
</organism>
<sequence length="41" mass="4939">MRIFKMDYIYFPNLIHMRYTVGRYFVVFSTIAGISALLYKV</sequence>
<feature type="transmembrane region" description="Helical" evidence="1">
    <location>
        <begin position="21"/>
        <end position="39"/>
    </location>
</feature>
<protein>
    <submittedName>
        <fullName evidence="2">Uncharacterized protein</fullName>
    </submittedName>
</protein>
<reference evidence="2" key="2">
    <citation type="journal article" date="2015" name="Data Brief">
        <title>Shoot transcriptome of the giant reed, Arundo donax.</title>
        <authorList>
            <person name="Barrero R.A."/>
            <person name="Guerrero F.D."/>
            <person name="Moolhuijzen P."/>
            <person name="Goolsby J.A."/>
            <person name="Tidwell J."/>
            <person name="Bellgard S.E."/>
            <person name="Bellgard M.I."/>
        </authorList>
    </citation>
    <scope>NUCLEOTIDE SEQUENCE</scope>
    <source>
        <tissue evidence="2">Shoot tissue taken approximately 20 cm above the soil surface</tissue>
    </source>
</reference>
<dbReference type="AlphaFoldDB" id="A0A0A9FR29"/>
<proteinExistence type="predicted"/>
<dbReference type="EMBL" id="GBRH01185120">
    <property type="protein sequence ID" value="JAE12776.1"/>
    <property type="molecule type" value="Transcribed_RNA"/>
</dbReference>
<name>A0A0A9FR29_ARUDO</name>
<reference evidence="2" key="1">
    <citation type="submission" date="2014-09" db="EMBL/GenBank/DDBJ databases">
        <authorList>
            <person name="Magalhaes I.L.F."/>
            <person name="Oliveira U."/>
            <person name="Santos F.R."/>
            <person name="Vidigal T.H.D.A."/>
            <person name="Brescovit A.D."/>
            <person name="Santos A.J."/>
        </authorList>
    </citation>
    <scope>NUCLEOTIDE SEQUENCE</scope>
    <source>
        <tissue evidence="2">Shoot tissue taken approximately 20 cm above the soil surface</tissue>
    </source>
</reference>
<keyword evidence="1" id="KW-1133">Transmembrane helix</keyword>
<accession>A0A0A9FR29</accession>
<evidence type="ECO:0000313" key="2">
    <source>
        <dbReference type="EMBL" id="JAE12776.1"/>
    </source>
</evidence>
<keyword evidence="1" id="KW-0812">Transmembrane</keyword>
<evidence type="ECO:0000256" key="1">
    <source>
        <dbReference type="SAM" id="Phobius"/>
    </source>
</evidence>